<dbReference type="AlphaFoldDB" id="A0A059ZU66"/>
<gene>
    <name evidence="2" type="ORF">Acaty_c2500</name>
</gene>
<proteinExistence type="predicted"/>
<reference evidence="2 3" key="1">
    <citation type="journal article" date="2009" name="J. Bacteriol.">
        <title>Draft genome sequence of the extremely acidophilic bacterium Acidithiobacillus caldus ATCC 51756 reveals metabolic versatility in the genus Acidithiobacillus.</title>
        <authorList>
            <person name="Valdes J."/>
            <person name="Quatrini R."/>
            <person name="Hallberg K."/>
            <person name="Dopson M."/>
            <person name="Valenzuela P.D."/>
            <person name="Holmes D.S."/>
        </authorList>
    </citation>
    <scope>NUCLEOTIDE SEQUENCE [LARGE SCALE GENOMIC DNA]</scope>
    <source>
        <strain evidence="3">ATCC 51756 / DSM 8584 / KU</strain>
    </source>
</reference>
<feature type="region of interest" description="Disordered" evidence="1">
    <location>
        <begin position="1"/>
        <end position="20"/>
    </location>
</feature>
<dbReference type="Proteomes" id="UP000005522">
    <property type="component" value="Chromosome"/>
</dbReference>
<dbReference type="HOGENOM" id="CLU_3338928_0_0_6"/>
<evidence type="ECO:0000256" key="1">
    <source>
        <dbReference type="SAM" id="MobiDB-lite"/>
    </source>
</evidence>
<protein>
    <submittedName>
        <fullName evidence="2">Uncharacterized protein</fullName>
    </submittedName>
</protein>
<organism evidence="2 3">
    <name type="scientific">Acidithiobacillus caldus (strain ATCC 51756 / DSM 8584 / KU)</name>
    <dbReference type="NCBI Taxonomy" id="637389"/>
    <lineage>
        <taxon>Bacteria</taxon>
        <taxon>Pseudomonadati</taxon>
        <taxon>Pseudomonadota</taxon>
        <taxon>Acidithiobacillia</taxon>
        <taxon>Acidithiobacillales</taxon>
        <taxon>Acidithiobacillaceae</taxon>
        <taxon>Acidithiobacillus</taxon>
    </lineage>
</organism>
<evidence type="ECO:0000313" key="3">
    <source>
        <dbReference type="Proteomes" id="UP000005522"/>
    </source>
</evidence>
<evidence type="ECO:0000313" key="2">
    <source>
        <dbReference type="EMBL" id="AIA56344.1"/>
    </source>
</evidence>
<accession>A0A059ZU66</accession>
<dbReference type="EMBL" id="CP005986">
    <property type="protein sequence ID" value="AIA56344.1"/>
    <property type="molecule type" value="Genomic_DNA"/>
</dbReference>
<sequence length="37" mass="4311">MVPPRPSPSKVHTALARQTGKERGRIGVRWRLWLMEL</sequence>
<dbReference type="KEGG" id="acz:Acaty_c2500"/>
<name>A0A059ZU66_ACICK</name>